<keyword evidence="8" id="KW-0249">Electron transport</keyword>
<comment type="subcellular location">
    <subcellularLocation>
        <location evidence="1">Cell membrane</location>
        <topology evidence="1">Multi-pass membrane protein</topology>
    </subcellularLocation>
</comment>
<keyword evidence="7" id="KW-0479">Metal-binding</keyword>
<dbReference type="Gene3D" id="1.20.950.20">
    <property type="entry name" value="Transmembrane di-heme cytochromes, Chain C"/>
    <property type="match status" value="1"/>
</dbReference>
<evidence type="ECO:0000256" key="2">
    <source>
        <dbReference type="ARBA" id="ARBA00008622"/>
    </source>
</evidence>
<keyword evidence="10" id="KW-0408">Iron</keyword>
<keyword evidence="4" id="KW-1003">Cell membrane</keyword>
<evidence type="ECO:0000256" key="6">
    <source>
        <dbReference type="ARBA" id="ARBA00022692"/>
    </source>
</evidence>
<dbReference type="RefSeq" id="WP_120102554.1">
    <property type="nucleotide sequence ID" value="NZ_QKNY01000009.1"/>
</dbReference>
<proteinExistence type="inferred from homology"/>
<dbReference type="GO" id="GO:0005886">
    <property type="term" value="C:plasma membrane"/>
    <property type="evidence" value="ECO:0007669"/>
    <property type="project" value="UniProtKB-SubCell"/>
</dbReference>
<evidence type="ECO:0000256" key="3">
    <source>
        <dbReference type="ARBA" id="ARBA00022448"/>
    </source>
</evidence>
<dbReference type="EMBL" id="QKNY01000009">
    <property type="protein sequence ID" value="RJX43215.1"/>
    <property type="molecule type" value="Genomic_DNA"/>
</dbReference>
<organism evidence="14 15">
    <name type="scientific">Halonotius aquaticus</name>
    <dbReference type="NCBI Taxonomy" id="2216978"/>
    <lineage>
        <taxon>Archaea</taxon>
        <taxon>Methanobacteriati</taxon>
        <taxon>Methanobacteriota</taxon>
        <taxon>Stenosarchaea group</taxon>
        <taxon>Halobacteria</taxon>
        <taxon>Halobacteriales</taxon>
        <taxon>Haloferacaceae</taxon>
        <taxon>Halonotius</taxon>
    </lineage>
</organism>
<feature type="transmembrane region" description="Helical" evidence="12">
    <location>
        <begin position="69"/>
        <end position="89"/>
    </location>
</feature>
<feature type="transmembrane region" description="Helical" evidence="12">
    <location>
        <begin position="237"/>
        <end position="255"/>
    </location>
</feature>
<dbReference type="PRINTS" id="PR00161">
    <property type="entry name" value="NIHGNASECYTB"/>
</dbReference>
<evidence type="ECO:0000259" key="13">
    <source>
        <dbReference type="Pfam" id="PF01292"/>
    </source>
</evidence>
<dbReference type="AlphaFoldDB" id="A0A3A6Q216"/>
<evidence type="ECO:0000313" key="15">
    <source>
        <dbReference type="Proteomes" id="UP000276588"/>
    </source>
</evidence>
<dbReference type="InterPro" id="IPR051542">
    <property type="entry name" value="Hydrogenase_cytochrome"/>
</dbReference>
<dbReference type="InterPro" id="IPR011577">
    <property type="entry name" value="Cyt_b561_bac/Ni-Hgenase"/>
</dbReference>
<dbReference type="Proteomes" id="UP000276588">
    <property type="component" value="Unassembled WGS sequence"/>
</dbReference>
<dbReference type="Pfam" id="PF01292">
    <property type="entry name" value="Ni_hydr_CYTB"/>
    <property type="match status" value="1"/>
</dbReference>
<reference evidence="14 15" key="1">
    <citation type="submission" date="2018-06" db="EMBL/GenBank/DDBJ databases">
        <title>Halonotius sp. F13-13 a new haloarchaeeon isolated from a solar saltern from Isla Cristina, Huelva, Spain.</title>
        <authorList>
            <person name="Duran-Viseras A."/>
            <person name="Sanchez-Porro C."/>
            <person name="Ventosa A."/>
        </authorList>
    </citation>
    <scope>NUCLEOTIDE SEQUENCE [LARGE SCALE GENOMIC DNA]</scope>
    <source>
        <strain evidence="14 15">F13-13</strain>
    </source>
</reference>
<evidence type="ECO:0000256" key="5">
    <source>
        <dbReference type="ARBA" id="ARBA00022617"/>
    </source>
</evidence>
<dbReference type="PANTHER" id="PTHR30485">
    <property type="entry name" value="NI/FE-HYDROGENASE 1 B-TYPE CYTOCHROME SUBUNIT"/>
    <property type="match status" value="1"/>
</dbReference>
<evidence type="ECO:0000256" key="12">
    <source>
        <dbReference type="SAM" id="Phobius"/>
    </source>
</evidence>
<keyword evidence="5" id="KW-0349">Heme</keyword>
<evidence type="ECO:0000256" key="8">
    <source>
        <dbReference type="ARBA" id="ARBA00022982"/>
    </source>
</evidence>
<evidence type="ECO:0000256" key="7">
    <source>
        <dbReference type="ARBA" id="ARBA00022723"/>
    </source>
</evidence>
<evidence type="ECO:0000256" key="10">
    <source>
        <dbReference type="ARBA" id="ARBA00023004"/>
    </source>
</evidence>
<name>A0A3A6Q216_9EURY</name>
<keyword evidence="11 12" id="KW-0472">Membrane</keyword>
<dbReference type="GO" id="GO:0009055">
    <property type="term" value="F:electron transfer activity"/>
    <property type="evidence" value="ECO:0007669"/>
    <property type="project" value="InterPro"/>
</dbReference>
<evidence type="ECO:0000256" key="1">
    <source>
        <dbReference type="ARBA" id="ARBA00004651"/>
    </source>
</evidence>
<dbReference type="SUPFAM" id="SSF81342">
    <property type="entry name" value="Transmembrane di-heme cytochromes"/>
    <property type="match status" value="1"/>
</dbReference>
<evidence type="ECO:0000256" key="9">
    <source>
        <dbReference type="ARBA" id="ARBA00022989"/>
    </source>
</evidence>
<dbReference type="InterPro" id="IPR000516">
    <property type="entry name" value="Ni-dep_Hydgase_cyt-B"/>
</dbReference>
<accession>A0A3A6Q216</accession>
<feature type="transmembrane region" description="Helical" evidence="12">
    <location>
        <begin position="101"/>
        <end position="126"/>
    </location>
</feature>
<keyword evidence="15" id="KW-1185">Reference proteome</keyword>
<keyword evidence="3" id="KW-0813">Transport</keyword>
<evidence type="ECO:0000256" key="11">
    <source>
        <dbReference type="ARBA" id="ARBA00023136"/>
    </source>
</evidence>
<keyword evidence="9 12" id="KW-1133">Transmembrane helix</keyword>
<comment type="caution">
    <text evidence="14">The sequence shown here is derived from an EMBL/GenBank/DDBJ whole genome shotgun (WGS) entry which is preliminary data.</text>
</comment>
<keyword evidence="6 12" id="KW-0812">Transmembrane</keyword>
<gene>
    <name evidence="14" type="ORF">DM826_06275</name>
</gene>
<dbReference type="InterPro" id="IPR016174">
    <property type="entry name" value="Di-haem_cyt_TM"/>
</dbReference>
<evidence type="ECO:0000313" key="14">
    <source>
        <dbReference type="EMBL" id="RJX43215.1"/>
    </source>
</evidence>
<sequence>MTTSDPEAADSNPPGETAAESRISAQLLGLLRSVLRSPEAADDRYSRIQAMKGRVSVERHGLGARLSHWTQALLMFILMGTGYAIWTGTYGPLNIVPWDGYYIAFGLHLWAGILLMAVLFVLFPLYHVYVDGHRQLAELADIRVSIRVAQAFVGLKSYIPGYHDARQTYDEAEGDWVAYHPMQKTFFWWINILFAVLVVTGFGMYAEMRSDPAWWIELLGFLDGWLNIVLLKQIHLFVFFIVVSMVLGHVYFALLPSNRETLRSMLFGDIDAYVLGGDDDDDG</sequence>
<comment type="similarity">
    <text evidence="2">Belongs to the HupC/HyaC/HydC family.</text>
</comment>
<protein>
    <recommendedName>
        <fullName evidence="13">Cytochrome b561 bacterial/Ni-hydrogenase domain-containing protein</fullName>
    </recommendedName>
</protein>
<feature type="transmembrane region" description="Helical" evidence="12">
    <location>
        <begin position="186"/>
        <end position="206"/>
    </location>
</feature>
<dbReference type="GO" id="GO:0020037">
    <property type="term" value="F:heme binding"/>
    <property type="evidence" value="ECO:0007669"/>
    <property type="project" value="TreeGrafter"/>
</dbReference>
<dbReference type="GO" id="GO:0005506">
    <property type="term" value="F:iron ion binding"/>
    <property type="evidence" value="ECO:0007669"/>
    <property type="project" value="InterPro"/>
</dbReference>
<evidence type="ECO:0000256" key="4">
    <source>
        <dbReference type="ARBA" id="ARBA00022475"/>
    </source>
</evidence>
<dbReference type="GO" id="GO:0022904">
    <property type="term" value="P:respiratory electron transport chain"/>
    <property type="evidence" value="ECO:0007669"/>
    <property type="project" value="InterPro"/>
</dbReference>
<dbReference type="PANTHER" id="PTHR30485:SF0">
    <property type="entry name" value="NI_FE-HYDROGENASE 1 B-TYPE CYTOCHROME SUBUNIT-RELATED"/>
    <property type="match status" value="1"/>
</dbReference>
<dbReference type="OrthoDB" id="204681at2157"/>
<feature type="domain" description="Cytochrome b561 bacterial/Ni-hydrogenase" evidence="13">
    <location>
        <begin position="59"/>
        <end position="268"/>
    </location>
</feature>